<organism evidence="3 5">
    <name type="scientific">Adineta ricciae</name>
    <name type="common">Rotifer</name>
    <dbReference type="NCBI Taxonomy" id="249248"/>
    <lineage>
        <taxon>Eukaryota</taxon>
        <taxon>Metazoa</taxon>
        <taxon>Spiralia</taxon>
        <taxon>Gnathifera</taxon>
        <taxon>Rotifera</taxon>
        <taxon>Eurotatoria</taxon>
        <taxon>Bdelloidea</taxon>
        <taxon>Adinetida</taxon>
        <taxon>Adinetidae</taxon>
        <taxon>Adineta</taxon>
    </lineage>
</organism>
<keyword evidence="1" id="KW-0472">Membrane</keyword>
<evidence type="ECO:0000313" key="5">
    <source>
        <dbReference type="Proteomes" id="UP000663852"/>
    </source>
</evidence>
<comment type="caution">
    <text evidence="3">The sequence shown here is derived from an EMBL/GenBank/DDBJ whole genome shotgun (WGS) entry which is preliminary data.</text>
</comment>
<dbReference type="AlphaFoldDB" id="A0A815JF18"/>
<keyword evidence="4" id="KW-1185">Reference proteome</keyword>
<dbReference type="EMBL" id="CAJNOR010000888">
    <property type="protein sequence ID" value="CAF1029818.1"/>
    <property type="molecule type" value="Genomic_DNA"/>
</dbReference>
<keyword evidence="1" id="KW-0812">Transmembrane</keyword>
<name>A0A815JF18_ADIRI</name>
<sequence>MYGSQIQNDRRDQIRKQQKILIILTALGLVTYVVVSMFETVSMGRYKNQSQTIDVEEKIIDRFNDVWQDMVLECICLYFIIKLDRVGVLMFAWIAVAGVLLLSVHFVVSVFFGFKPASVSGSTVDTSSSTTSVEIFYIILYFIDIIIFILQVIYLFNLSKSLKQHIRQSGSQQTLLI</sequence>
<evidence type="ECO:0000313" key="4">
    <source>
        <dbReference type="Proteomes" id="UP000663828"/>
    </source>
</evidence>
<protein>
    <submittedName>
        <fullName evidence="3">Uncharacterized protein</fullName>
    </submittedName>
</protein>
<accession>A0A815JF18</accession>
<dbReference type="Proteomes" id="UP000663828">
    <property type="component" value="Unassembled WGS sequence"/>
</dbReference>
<evidence type="ECO:0000313" key="2">
    <source>
        <dbReference type="EMBL" id="CAF1029818.1"/>
    </source>
</evidence>
<dbReference type="EMBL" id="CAJNOJ010000293">
    <property type="protein sequence ID" value="CAF1375856.1"/>
    <property type="molecule type" value="Genomic_DNA"/>
</dbReference>
<keyword evidence="1" id="KW-1133">Transmembrane helix</keyword>
<proteinExistence type="predicted"/>
<reference evidence="3" key="1">
    <citation type="submission" date="2021-02" db="EMBL/GenBank/DDBJ databases">
        <authorList>
            <person name="Nowell W R."/>
        </authorList>
    </citation>
    <scope>NUCLEOTIDE SEQUENCE</scope>
</reference>
<evidence type="ECO:0000256" key="1">
    <source>
        <dbReference type="SAM" id="Phobius"/>
    </source>
</evidence>
<gene>
    <name evidence="3" type="ORF">EDS130_LOCUS34641</name>
    <name evidence="2" type="ORF">XAT740_LOCUS14688</name>
</gene>
<feature type="transmembrane region" description="Helical" evidence="1">
    <location>
        <begin position="88"/>
        <end position="114"/>
    </location>
</feature>
<dbReference type="OrthoDB" id="10050186at2759"/>
<feature type="transmembrane region" description="Helical" evidence="1">
    <location>
        <begin position="20"/>
        <end position="38"/>
    </location>
</feature>
<evidence type="ECO:0000313" key="3">
    <source>
        <dbReference type="EMBL" id="CAF1375856.1"/>
    </source>
</evidence>
<dbReference type="Proteomes" id="UP000663852">
    <property type="component" value="Unassembled WGS sequence"/>
</dbReference>
<feature type="transmembrane region" description="Helical" evidence="1">
    <location>
        <begin position="134"/>
        <end position="157"/>
    </location>
</feature>